<evidence type="ECO:0000313" key="2">
    <source>
        <dbReference type="EMBL" id="PZW34298.1"/>
    </source>
</evidence>
<keyword evidence="1" id="KW-0472">Membrane</keyword>
<proteinExistence type="predicted"/>
<protein>
    <submittedName>
        <fullName evidence="2">Uncharacterized protein</fullName>
    </submittedName>
</protein>
<feature type="transmembrane region" description="Helical" evidence="1">
    <location>
        <begin position="75"/>
        <end position="99"/>
    </location>
</feature>
<reference evidence="2 3" key="1">
    <citation type="submission" date="2018-06" db="EMBL/GenBank/DDBJ databases">
        <title>Genomic Encyclopedia of Archaeal and Bacterial Type Strains, Phase II (KMG-II): from individual species to whole genera.</title>
        <authorList>
            <person name="Goeker M."/>
        </authorList>
    </citation>
    <scope>NUCLEOTIDE SEQUENCE [LARGE SCALE GENOMIC DNA]</scope>
    <source>
        <strain evidence="2 3">ATCC BAA-1881</strain>
    </source>
</reference>
<keyword evidence="3" id="KW-1185">Reference proteome</keyword>
<dbReference type="RefSeq" id="WP_111319728.1">
    <property type="nucleotide sequence ID" value="NZ_BIFX01000001.1"/>
</dbReference>
<accession>A0A326UBW6</accession>
<comment type="caution">
    <text evidence="2">The sequence shown here is derived from an EMBL/GenBank/DDBJ whole genome shotgun (WGS) entry which is preliminary data.</text>
</comment>
<sequence>MDSRLHEPRFPYTLPAREIRVRLNGRLLRIWNGLILLGGIMIAALLMNLVSFILFQLYPLETLSAVAIEDTTRKIYFFTYFSSGLFIAVVLLINGWFLFAYYRFPVLKINEEGITLASPPFFRRTVVPWSYIECLSLQSGVFGPHLAIQMRYVQLYLSRIGGLKAWRMRRMLEKTGAPLRISQGSLARGYQLKDILQQIQHDFAEEVRMYSIQFRADH</sequence>
<dbReference type="EMBL" id="QKUF01000002">
    <property type="protein sequence ID" value="PZW34298.1"/>
    <property type="molecule type" value="Genomic_DNA"/>
</dbReference>
<name>A0A326UBW6_THEHA</name>
<organism evidence="2 3">
    <name type="scientific">Thermosporothrix hazakensis</name>
    <dbReference type="NCBI Taxonomy" id="644383"/>
    <lineage>
        <taxon>Bacteria</taxon>
        <taxon>Bacillati</taxon>
        <taxon>Chloroflexota</taxon>
        <taxon>Ktedonobacteria</taxon>
        <taxon>Ktedonobacterales</taxon>
        <taxon>Thermosporotrichaceae</taxon>
        <taxon>Thermosporothrix</taxon>
    </lineage>
</organism>
<dbReference type="AlphaFoldDB" id="A0A326UBW6"/>
<evidence type="ECO:0000256" key="1">
    <source>
        <dbReference type="SAM" id="Phobius"/>
    </source>
</evidence>
<keyword evidence="1" id="KW-1133">Transmembrane helix</keyword>
<evidence type="ECO:0000313" key="3">
    <source>
        <dbReference type="Proteomes" id="UP000248806"/>
    </source>
</evidence>
<keyword evidence="1" id="KW-0812">Transmembrane</keyword>
<feature type="transmembrane region" description="Helical" evidence="1">
    <location>
        <begin position="30"/>
        <end position="55"/>
    </location>
</feature>
<gene>
    <name evidence="2" type="ORF">EI42_01135</name>
</gene>
<dbReference type="Proteomes" id="UP000248806">
    <property type="component" value="Unassembled WGS sequence"/>
</dbReference>